<gene>
    <name evidence="2" type="ORF">POTOM_018692</name>
</gene>
<feature type="compositionally biased region" description="Polar residues" evidence="1">
    <location>
        <begin position="528"/>
        <end position="545"/>
    </location>
</feature>
<dbReference type="PANTHER" id="PTHR16128:SF8">
    <property type="entry name" value="EXPRESSED PROTEIN"/>
    <property type="match status" value="1"/>
</dbReference>
<evidence type="ECO:0000313" key="3">
    <source>
        <dbReference type="Proteomes" id="UP000886885"/>
    </source>
</evidence>
<feature type="region of interest" description="Disordered" evidence="1">
    <location>
        <begin position="27"/>
        <end position="74"/>
    </location>
</feature>
<name>A0A8X8D2F1_POPTO</name>
<keyword evidence="3" id="KW-1185">Reference proteome</keyword>
<organism evidence="2 3">
    <name type="scientific">Populus tomentosa</name>
    <name type="common">Chinese white poplar</name>
    <dbReference type="NCBI Taxonomy" id="118781"/>
    <lineage>
        <taxon>Eukaryota</taxon>
        <taxon>Viridiplantae</taxon>
        <taxon>Streptophyta</taxon>
        <taxon>Embryophyta</taxon>
        <taxon>Tracheophyta</taxon>
        <taxon>Spermatophyta</taxon>
        <taxon>Magnoliopsida</taxon>
        <taxon>eudicotyledons</taxon>
        <taxon>Gunneridae</taxon>
        <taxon>Pentapetalae</taxon>
        <taxon>rosids</taxon>
        <taxon>fabids</taxon>
        <taxon>Malpighiales</taxon>
        <taxon>Salicaceae</taxon>
        <taxon>Saliceae</taxon>
        <taxon>Populus</taxon>
    </lineage>
</organism>
<dbReference type="EMBL" id="JAAWWB010000009">
    <property type="protein sequence ID" value="KAG6775250.1"/>
    <property type="molecule type" value="Genomic_DNA"/>
</dbReference>
<dbReference type="PANTHER" id="PTHR16128">
    <property type="entry name" value="FAD/NAD(P)-BINDING OXIDOREDUCTASE FAMILY PROTEIN"/>
    <property type="match status" value="1"/>
</dbReference>
<feature type="compositionally biased region" description="Polar residues" evidence="1">
    <location>
        <begin position="31"/>
        <end position="54"/>
    </location>
</feature>
<evidence type="ECO:0008006" key="4">
    <source>
        <dbReference type="Google" id="ProtNLM"/>
    </source>
</evidence>
<evidence type="ECO:0000256" key="1">
    <source>
        <dbReference type="SAM" id="MobiDB-lite"/>
    </source>
</evidence>
<reference evidence="2" key="1">
    <citation type="journal article" date="2020" name="bioRxiv">
        <title>Hybrid origin of Populus tomentosa Carr. identified through genome sequencing and phylogenomic analysis.</title>
        <authorList>
            <person name="An X."/>
            <person name="Gao K."/>
            <person name="Chen Z."/>
            <person name="Li J."/>
            <person name="Yang X."/>
            <person name="Yang X."/>
            <person name="Zhou J."/>
            <person name="Guo T."/>
            <person name="Zhao T."/>
            <person name="Huang S."/>
            <person name="Miao D."/>
            <person name="Khan W.U."/>
            <person name="Rao P."/>
            <person name="Ye M."/>
            <person name="Lei B."/>
            <person name="Liao W."/>
            <person name="Wang J."/>
            <person name="Ji L."/>
            <person name="Li Y."/>
            <person name="Guo B."/>
            <person name="Mustafa N.S."/>
            <person name="Li S."/>
            <person name="Yun Q."/>
            <person name="Keller S.R."/>
            <person name="Mao J."/>
            <person name="Zhang R."/>
            <person name="Strauss S.H."/>
        </authorList>
    </citation>
    <scope>NUCLEOTIDE SEQUENCE</scope>
    <source>
        <strain evidence="2">GM15</strain>
        <tissue evidence="2">Leaf</tissue>
    </source>
</reference>
<comment type="caution">
    <text evidence="2">The sequence shown here is derived from an EMBL/GenBank/DDBJ whole genome shotgun (WGS) entry which is preliminary data.</text>
</comment>
<dbReference type="Proteomes" id="UP000886885">
    <property type="component" value="Chromosome 5A"/>
</dbReference>
<protein>
    <recommendedName>
        <fullName evidence="4">FAD/NAD(P)-binding oxidoreductase family protein</fullName>
    </recommendedName>
</protein>
<dbReference type="AlphaFoldDB" id="A0A8X8D2F1"/>
<dbReference type="Pfam" id="PF13450">
    <property type="entry name" value="NAD_binding_8"/>
    <property type="match status" value="1"/>
</dbReference>
<sequence>MATLVHSIPSISFLSSLTLQPLKIKTHKKSLSTSRSEPIKTLTCTTSKPNNKSPTMDGRKPTSKKTRKSSYGTSRRSVLKKTFIQEQVTFTSQLSSDPHVGIIGGGMTGLLCALSLEKRGVKSTVFDTVEMKTISFLFDTYFSPGIHGLGGRMGTRVIDPQPLIFDHAAQFFTVSDPRFSELVDDWLDKGLVRQWQGIIGELEVGGQFLPFPSSTPRYISVNGMRSLADSILSQVVDHFVAFSYLLTTRHFVAFSSAFNYSYHENEKTCMVDVVRPCWISKLEPFNGMWHLSENGKPCGQFDIIVIAHNGKCANRLLASSGLPLIARQMKTLGLSSIWALLAAFEDPLPIPTGATPFEGAFVKGVDSLSWMGNNSAKLLGSKTNSPHCWTFFSTAAYGKRNKVPQENIPTATAEKVKTGMLEGVEAALGLPKDSLQRPFYSRVQLWGAALPTNTPGIPCIFDPQGRAGICGDWLLGSNLESAALSGMALANHIADYLRSGGARPEEFALGLNKEFQTLEGHDIGQFSGLESSTGASPVQAYQLST</sequence>
<proteinExistence type="predicted"/>
<evidence type="ECO:0000313" key="2">
    <source>
        <dbReference type="EMBL" id="KAG6775250.1"/>
    </source>
</evidence>
<accession>A0A8X8D2F1</accession>
<feature type="region of interest" description="Disordered" evidence="1">
    <location>
        <begin position="526"/>
        <end position="545"/>
    </location>
</feature>
<dbReference type="OrthoDB" id="417877at2759"/>